<dbReference type="PROSITE" id="PS50041">
    <property type="entry name" value="C_TYPE_LECTIN_2"/>
    <property type="match status" value="2"/>
</dbReference>
<dbReference type="GO" id="GO:0030246">
    <property type="term" value="F:carbohydrate binding"/>
    <property type="evidence" value="ECO:0007669"/>
    <property type="project" value="UniProtKB-KW"/>
</dbReference>
<evidence type="ECO:0000256" key="11">
    <source>
        <dbReference type="ARBA" id="ARBA00023130"/>
    </source>
</evidence>
<evidence type="ECO:0000256" key="14">
    <source>
        <dbReference type="ARBA" id="ARBA00023180"/>
    </source>
</evidence>
<evidence type="ECO:0000256" key="7">
    <source>
        <dbReference type="ARBA" id="ARBA00022837"/>
    </source>
</evidence>
<evidence type="ECO:0000256" key="15">
    <source>
        <dbReference type="SAM" id="Phobius"/>
    </source>
</evidence>
<evidence type="ECO:0000256" key="4">
    <source>
        <dbReference type="ARBA" id="ARBA00022692"/>
    </source>
</evidence>
<evidence type="ECO:0000256" key="13">
    <source>
        <dbReference type="ARBA" id="ARBA00023157"/>
    </source>
</evidence>
<feature type="transmembrane region" description="Helical" evidence="15">
    <location>
        <begin position="48"/>
        <end position="69"/>
    </location>
</feature>
<evidence type="ECO:0000313" key="17">
    <source>
        <dbReference type="EMBL" id="ELW67615.1"/>
    </source>
</evidence>
<keyword evidence="6 17" id="KW-0430">Lectin</keyword>
<keyword evidence="11" id="KW-1064">Adaptive immunity</keyword>
<evidence type="ECO:0000313" key="18">
    <source>
        <dbReference type="Proteomes" id="UP000011518"/>
    </source>
</evidence>
<keyword evidence="12 15" id="KW-0472">Membrane</keyword>
<protein>
    <submittedName>
        <fullName evidence="17">C-type lectin domain family 6 member A</fullName>
    </submittedName>
</protein>
<evidence type="ECO:0000256" key="2">
    <source>
        <dbReference type="ARBA" id="ARBA00022475"/>
    </source>
</evidence>
<feature type="domain" description="C-type lectin" evidence="16">
    <location>
        <begin position="113"/>
        <end position="185"/>
    </location>
</feature>
<evidence type="ECO:0000259" key="16">
    <source>
        <dbReference type="PROSITE" id="PS50041"/>
    </source>
</evidence>
<dbReference type="SMART" id="SM00034">
    <property type="entry name" value="CLECT"/>
    <property type="match status" value="2"/>
</dbReference>
<feature type="domain" description="C-type lectin" evidence="16">
    <location>
        <begin position="334"/>
        <end position="451"/>
    </location>
</feature>
<dbReference type="GO" id="GO:0005886">
    <property type="term" value="C:plasma membrane"/>
    <property type="evidence" value="ECO:0007669"/>
    <property type="project" value="UniProtKB-SubCell"/>
</dbReference>
<dbReference type="InterPro" id="IPR018378">
    <property type="entry name" value="C-type_lectin_CS"/>
</dbReference>
<sequence>MASDIIYGNVRFRNESMCSGTNSVSPSVSMEETIPHKSYCGLSNKVSASLLILLLLLAKSFFIAVIILVQKSQCLKEKSTREDLIHTKLECAKINLTTEGKAWSCCPKDWKSFDSSCYLASTETKSWSKSKENCSGMGAHLLVINSKAEQEFIIKTLDVGSIYYVGLSDPEGQRRWQWVDQTPYSENISREAPTFKVIPIHVVDDAMGVEAITQRVRLVDRKEFITKDLRKNFAYYMGLSDPEGQRHWQWVDQTPYNKNVTEKSLLVPEALVRCCGYHGTVQCLFHLTYHLTYGKTVKRLSELHTFHSTLTCFSEGTRVTEKVWGCCPSTWMSFGSSCYLVINEENFWKKSEQKCVEMGAHLVVVNTEAEQNFIVQHLNKSLSYFLGLSDPQGDNNWQWVDQTPFKNNGRFWHHNEPNFSAEQCASIVFWTPKGWGWNDVFCDTNRNSICEMKKIYL</sequence>
<dbReference type="GO" id="GO:0045087">
    <property type="term" value="P:innate immune response"/>
    <property type="evidence" value="ECO:0007669"/>
    <property type="project" value="UniProtKB-KW"/>
</dbReference>
<dbReference type="eggNOG" id="KOG4297">
    <property type="taxonomic scope" value="Eukaryota"/>
</dbReference>
<reference evidence="18" key="1">
    <citation type="submission" date="2012-07" db="EMBL/GenBank/DDBJ databases">
        <title>Genome of the Chinese tree shrew, a rising model animal genetically related to primates.</title>
        <authorList>
            <person name="Zhang G."/>
            <person name="Fan Y."/>
            <person name="Yao Y."/>
            <person name="Huang Z."/>
        </authorList>
    </citation>
    <scope>NUCLEOTIDE SEQUENCE [LARGE SCALE GENOMIC DNA]</scope>
</reference>
<evidence type="ECO:0000256" key="1">
    <source>
        <dbReference type="ARBA" id="ARBA00004401"/>
    </source>
</evidence>
<keyword evidence="9" id="KW-0735">Signal-anchor</keyword>
<evidence type="ECO:0000256" key="3">
    <source>
        <dbReference type="ARBA" id="ARBA00022588"/>
    </source>
</evidence>
<dbReference type="Proteomes" id="UP000011518">
    <property type="component" value="Unassembled WGS sequence"/>
</dbReference>
<dbReference type="InterPro" id="IPR016186">
    <property type="entry name" value="C-type_lectin-like/link_sf"/>
</dbReference>
<keyword evidence="10 15" id="KW-1133">Transmembrane helix</keyword>
<name>L9KXG3_TUPCH</name>
<dbReference type="InterPro" id="IPR051379">
    <property type="entry name" value="C-type_Lectin_Receptor_IMM"/>
</dbReference>
<keyword evidence="7" id="KW-0106">Calcium</keyword>
<keyword evidence="14" id="KW-0325">Glycoprotein</keyword>
<gene>
    <name evidence="17" type="ORF">TREES_T100002759</name>
</gene>
<comment type="subcellular location">
    <subcellularLocation>
        <location evidence="1">Cell membrane</location>
        <topology evidence="1">Single-pass type II membrane protein</topology>
    </subcellularLocation>
</comment>
<keyword evidence="5" id="KW-0479">Metal-binding</keyword>
<evidence type="ECO:0000256" key="6">
    <source>
        <dbReference type="ARBA" id="ARBA00022734"/>
    </source>
</evidence>
<keyword evidence="18" id="KW-1185">Reference proteome</keyword>
<keyword evidence="2" id="KW-1003">Cell membrane</keyword>
<dbReference type="GO" id="GO:0002250">
    <property type="term" value="P:adaptive immune response"/>
    <property type="evidence" value="ECO:0007669"/>
    <property type="project" value="UniProtKB-KW"/>
</dbReference>
<dbReference type="Pfam" id="PF00059">
    <property type="entry name" value="Lectin_C"/>
    <property type="match status" value="2"/>
</dbReference>
<organism evidence="17 18">
    <name type="scientific">Tupaia chinensis</name>
    <name type="common">Chinese tree shrew</name>
    <name type="synonym">Tupaia belangeri chinensis</name>
    <dbReference type="NCBI Taxonomy" id="246437"/>
    <lineage>
        <taxon>Eukaryota</taxon>
        <taxon>Metazoa</taxon>
        <taxon>Chordata</taxon>
        <taxon>Craniata</taxon>
        <taxon>Vertebrata</taxon>
        <taxon>Euteleostomi</taxon>
        <taxon>Mammalia</taxon>
        <taxon>Eutheria</taxon>
        <taxon>Euarchontoglires</taxon>
        <taxon>Scandentia</taxon>
        <taxon>Tupaiidae</taxon>
        <taxon>Tupaia</taxon>
    </lineage>
</organism>
<dbReference type="InterPro" id="IPR033989">
    <property type="entry name" value="CD209-like_CTLD"/>
</dbReference>
<dbReference type="GO" id="GO:0046872">
    <property type="term" value="F:metal ion binding"/>
    <property type="evidence" value="ECO:0007669"/>
    <property type="project" value="UniProtKB-KW"/>
</dbReference>
<dbReference type="PANTHER" id="PTHR46746">
    <property type="entry name" value="KILLER CELL LECTIN-LIKE RECEPTOR SUBFAMILY F MEMBER 2"/>
    <property type="match status" value="1"/>
</dbReference>
<reference evidence="18" key="2">
    <citation type="journal article" date="2013" name="Nat. Commun.">
        <title>Genome of the Chinese tree shrew.</title>
        <authorList>
            <person name="Fan Y."/>
            <person name="Huang Z.Y."/>
            <person name="Cao C.C."/>
            <person name="Chen C.S."/>
            <person name="Chen Y.X."/>
            <person name="Fan D.D."/>
            <person name="He J."/>
            <person name="Hou H.L."/>
            <person name="Hu L."/>
            <person name="Hu X.T."/>
            <person name="Jiang X.T."/>
            <person name="Lai R."/>
            <person name="Lang Y.S."/>
            <person name="Liang B."/>
            <person name="Liao S.G."/>
            <person name="Mu D."/>
            <person name="Ma Y.Y."/>
            <person name="Niu Y.Y."/>
            <person name="Sun X.Q."/>
            <person name="Xia J.Q."/>
            <person name="Xiao J."/>
            <person name="Xiong Z.Q."/>
            <person name="Xu L."/>
            <person name="Yang L."/>
            <person name="Zhang Y."/>
            <person name="Zhao W."/>
            <person name="Zhao X.D."/>
            <person name="Zheng Y.T."/>
            <person name="Zhou J.M."/>
            <person name="Zhu Y.B."/>
            <person name="Zhang G.J."/>
            <person name="Wang J."/>
            <person name="Yao Y.G."/>
        </authorList>
    </citation>
    <scope>NUCLEOTIDE SEQUENCE [LARGE SCALE GENOMIC DNA]</scope>
</reference>
<evidence type="ECO:0000256" key="8">
    <source>
        <dbReference type="ARBA" id="ARBA00022859"/>
    </source>
</evidence>
<dbReference type="PROSITE" id="PS00615">
    <property type="entry name" value="C_TYPE_LECTIN_1"/>
    <property type="match status" value="1"/>
</dbReference>
<keyword evidence="3" id="KW-0399">Innate immunity</keyword>
<evidence type="ECO:0000256" key="12">
    <source>
        <dbReference type="ARBA" id="ARBA00023136"/>
    </source>
</evidence>
<dbReference type="STRING" id="246437.L9KXG3"/>
<dbReference type="InterPro" id="IPR016187">
    <property type="entry name" value="CTDL_fold"/>
</dbReference>
<dbReference type="FunFam" id="3.10.100.10:FF:000024">
    <property type="entry name" value="C-type lectin domain family 4 member A"/>
    <property type="match status" value="1"/>
</dbReference>
<evidence type="ECO:0000256" key="9">
    <source>
        <dbReference type="ARBA" id="ARBA00022968"/>
    </source>
</evidence>
<accession>L9KXG3</accession>
<evidence type="ECO:0000256" key="5">
    <source>
        <dbReference type="ARBA" id="ARBA00022723"/>
    </source>
</evidence>
<dbReference type="EMBL" id="KB320605">
    <property type="protein sequence ID" value="ELW67615.1"/>
    <property type="molecule type" value="Genomic_DNA"/>
</dbReference>
<dbReference type="InterPro" id="IPR001304">
    <property type="entry name" value="C-type_lectin-like"/>
</dbReference>
<dbReference type="PANTHER" id="PTHR46746:SF3">
    <property type="entry name" value="C-TYPE LECTIN DOMAIN-CONTAINING PROTEIN-RELATED"/>
    <property type="match status" value="1"/>
</dbReference>
<dbReference type="CDD" id="cd03590">
    <property type="entry name" value="CLECT_DC-SIGN_like"/>
    <property type="match status" value="2"/>
</dbReference>
<keyword evidence="4 15" id="KW-0812">Transmembrane</keyword>
<evidence type="ECO:0000256" key="10">
    <source>
        <dbReference type="ARBA" id="ARBA00022989"/>
    </source>
</evidence>
<dbReference type="SUPFAM" id="SSF56436">
    <property type="entry name" value="C-type lectin-like"/>
    <property type="match status" value="3"/>
</dbReference>
<keyword evidence="8" id="KW-0391">Immunity</keyword>
<keyword evidence="13" id="KW-1015">Disulfide bond</keyword>
<dbReference type="InParanoid" id="L9KXG3"/>
<dbReference type="Gene3D" id="3.10.100.10">
    <property type="entry name" value="Mannose-Binding Protein A, subunit A"/>
    <property type="match status" value="3"/>
</dbReference>
<proteinExistence type="predicted"/>
<dbReference type="AlphaFoldDB" id="L9KXG3"/>